<keyword evidence="1" id="KW-0812">Transmembrane</keyword>
<comment type="caution">
    <text evidence="2">The sequence shown here is derived from an EMBL/GenBank/DDBJ whole genome shotgun (WGS) entry which is preliminary data.</text>
</comment>
<feature type="transmembrane region" description="Helical" evidence="1">
    <location>
        <begin position="37"/>
        <end position="58"/>
    </location>
</feature>
<evidence type="ECO:0000313" key="2">
    <source>
        <dbReference type="EMBL" id="MCW3789139.1"/>
    </source>
</evidence>
<evidence type="ECO:0008006" key="4">
    <source>
        <dbReference type="Google" id="ProtNLM"/>
    </source>
</evidence>
<dbReference type="AlphaFoldDB" id="A0AAE3M8J1"/>
<dbReference type="RefSeq" id="WP_301192696.1">
    <property type="nucleotide sequence ID" value="NZ_JAPDPJ010000084.1"/>
</dbReference>
<evidence type="ECO:0000256" key="1">
    <source>
        <dbReference type="SAM" id="Phobius"/>
    </source>
</evidence>
<proteinExistence type="predicted"/>
<accession>A0AAE3M8J1</accession>
<gene>
    <name evidence="2" type="ORF">OM075_21920</name>
</gene>
<name>A0AAE3M8J1_9BACT</name>
<sequence length="183" mass="21410">MKNDQLSQIWNSQQYNSNIEGPDQIIKKAKKQRNSQFISIAVMSVTVIILLIYAGYFIGNNWNSFTLGMILMISSLAFRIILEFISLYRKESQLISLDNRSYRKYLKKYYKIRLKVNYIITPICFAIYIIGFTLLLPYFKQMFSNGFYTYIIISGIVSFIVIAVIIIKSILKEHHFLTQLNGK</sequence>
<protein>
    <recommendedName>
        <fullName evidence="4">DUF3278 domain-containing protein</fullName>
    </recommendedName>
</protein>
<feature type="transmembrane region" description="Helical" evidence="1">
    <location>
        <begin position="116"/>
        <end position="135"/>
    </location>
</feature>
<keyword evidence="1" id="KW-1133">Transmembrane helix</keyword>
<reference evidence="2" key="1">
    <citation type="submission" date="2022-10" db="EMBL/GenBank/DDBJ databases">
        <authorList>
            <person name="Yu W.X."/>
        </authorList>
    </citation>
    <scope>NUCLEOTIDE SEQUENCE</scope>
    <source>
        <strain evidence="2">AAT</strain>
    </source>
</reference>
<dbReference type="Proteomes" id="UP001209229">
    <property type="component" value="Unassembled WGS sequence"/>
</dbReference>
<keyword evidence="1" id="KW-0472">Membrane</keyword>
<feature type="transmembrane region" description="Helical" evidence="1">
    <location>
        <begin position="64"/>
        <end position="82"/>
    </location>
</feature>
<evidence type="ECO:0000313" key="3">
    <source>
        <dbReference type="Proteomes" id="UP001209229"/>
    </source>
</evidence>
<dbReference type="EMBL" id="JAPDPJ010000084">
    <property type="protein sequence ID" value="MCW3789139.1"/>
    <property type="molecule type" value="Genomic_DNA"/>
</dbReference>
<keyword evidence="3" id="KW-1185">Reference proteome</keyword>
<feature type="transmembrane region" description="Helical" evidence="1">
    <location>
        <begin position="147"/>
        <end position="167"/>
    </location>
</feature>
<organism evidence="2 3">
    <name type="scientific">Plebeiibacterium sediminum</name>
    <dbReference type="NCBI Taxonomy" id="2992112"/>
    <lineage>
        <taxon>Bacteria</taxon>
        <taxon>Pseudomonadati</taxon>
        <taxon>Bacteroidota</taxon>
        <taxon>Bacteroidia</taxon>
        <taxon>Marinilabiliales</taxon>
        <taxon>Marinilabiliaceae</taxon>
        <taxon>Plebeiibacterium</taxon>
    </lineage>
</organism>